<accession>A0A7S3M1A5</accession>
<evidence type="ECO:0000313" key="2">
    <source>
        <dbReference type="EMBL" id="CAE0275929.1"/>
    </source>
</evidence>
<sequence length="118" mass="13865">MIPESKSKHIASDVDEETQRKMRELQERKAREEERLRQEEIKRKREELERKLKEASADFDPDQCEVRETPSGGTMIIRPPVEVLPKTKRCEALQMKKLEQFNKKKAEKEAAKQEEASG</sequence>
<dbReference type="EMBL" id="HBIC01009660">
    <property type="protein sequence ID" value="CAE0275929.1"/>
    <property type="molecule type" value="Transcribed_RNA"/>
</dbReference>
<evidence type="ECO:0000256" key="1">
    <source>
        <dbReference type="SAM" id="MobiDB-lite"/>
    </source>
</evidence>
<dbReference type="AlphaFoldDB" id="A0A7S3M1A5"/>
<organism evidence="2">
    <name type="scientific">Spumella elongata</name>
    <dbReference type="NCBI Taxonomy" id="89044"/>
    <lineage>
        <taxon>Eukaryota</taxon>
        <taxon>Sar</taxon>
        <taxon>Stramenopiles</taxon>
        <taxon>Ochrophyta</taxon>
        <taxon>Chrysophyceae</taxon>
        <taxon>Chromulinales</taxon>
        <taxon>Chromulinaceae</taxon>
        <taxon>Spumella</taxon>
    </lineage>
</organism>
<proteinExistence type="predicted"/>
<protein>
    <submittedName>
        <fullName evidence="2">Uncharacterized protein</fullName>
    </submittedName>
</protein>
<gene>
    <name evidence="2" type="ORF">SELO1098_LOCUS4758</name>
</gene>
<reference evidence="2" key="1">
    <citation type="submission" date="2021-01" db="EMBL/GenBank/DDBJ databases">
        <authorList>
            <person name="Corre E."/>
            <person name="Pelletier E."/>
            <person name="Niang G."/>
            <person name="Scheremetjew M."/>
            <person name="Finn R."/>
            <person name="Kale V."/>
            <person name="Holt S."/>
            <person name="Cochrane G."/>
            <person name="Meng A."/>
            <person name="Brown T."/>
            <person name="Cohen L."/>
        </authorList>
    </citation>
    <scope>NUCLEOTIDE SEQUENCE</scope>
    <source>
        <strain evidence="2">CCAP 955/1</strain>
    </source>
</reference>
<feature type="region of interest" description="Disordered" evidence="1">
    <location>
        <begin position="1"/>
        <end position="78"/>
    </location>
</feature>
<feature type="compositionally biased region" description="Basic and acidic residues" evidence="1">
    <location>
        <begin position="1"/>
        <end position="56"/>
    </location>
</feature>
<name>A0A7S3M1A5_9STRA</name>